<dbReference type="InterPro" id="IPR018365">
    <property type="entry name" value="Cell_cycle_FtsW-rel_CS"/>
</dbReference>
<keyword evidence="7 21" id="KW-0812">Transmembrane</keyword>
<dbReference type="OrthoDB" id="9768187at2"/>
<evidence type="ECO:0000256" key="7">
    <source>
        <dbReference type="ARBA" id="ARBA00022692"/>
    </source>
</evidence>
<keyword evidence="12" id="KW-0131">Cell cycle</keyword>
<dbReference type="NCBIfam" id="TIGR02614">
    <property type="entry name" value="ftsW"/>
    <property type="match status" value="1"/>
</dbReference>
<evidence type="ECO:0000256" key="2">
    <source>
        <dbReference type="ARBA" id="ARBA00004752"/>
    </source>
</evidence>
<keyword evidence="6" id="KW-0808">Transferase</keyword>
<evidence type="ECO:0000256" key="8">
    <source>
        <dbReference type="ARBA" id="ARBA00022960"/>
    </source>
</evidence>
<evidence type="ECO:0000256" key="21">
    <source>
        <dbReference type="SAM" id="Phobius"/>
    </source>
</evidence>
<comment type="pathway">
    <text evidence="2">Cell wall biogenesis; peptidoglycan biosynthesis.</text>
</comment>
<dbReference type="EC" id="2.4.99.28" evidence="19"/>
<dbReference type="FunCoup" id="E6W057">
    <property type="interactions" value="157"/>
</dbReference>
<feature type="transmembrane region" description="Helical" evidence="21">
    <location>
        <begin position="81"/>
        <end position="98"/>
    </location>
</feature>
<dbReference type="GO" id="GO:0032153">
    <property type="term" value="C:cell division site"/>
    <property type="evidence" value="ECO:0007669"/>
    <property type="project" value="TreeGrafter"/>
</dbReference>
<evidence type="ECO:0000256" key="18">
    <source>
        <dbReference type="ARBA" id="ARBA00041418"/>
    </source>
</evidence>
<evidence type="ECO:0000256" key="11">
    <source>
        <dbReference type="ARBA" id="ARBA00023136"/>
    </source>
</evidence>
<comment type="catalytic activity">
    <reaction evidence="20">
        <text>[GlcNAc-(1-&gt;4)-Mur2Ac(oyl-L-Ala-gamma-D-Glu-L-Lys-D-Ala-D-Ala)](n)-di-trans,octa-cis-undecaprenyl diphosphate + beta-D-GlcNAc-(1-&gt;4)-Mur2Ac(oyl-L-Ala-gamma-D-Glu-L-Lys-D-Ala-D-Ala)-di-trans,octa-cis-undecaprenyl diphosphate = [GlcNAc-(1-&gt;4)-Mur2Ac(oyl-L-Ala-gamma-D-Glu-L-Lys-D-Ala-D-Ala)](n+1)-di-trans,octa-cis-undecaprenyl diphosphate + di-trans,octa-cis-undecaprenyl diphosphate + H(+)</text>
        <dbReference type="Rhea" id="RHEA:23708"/>
        <dbReference type="Rhea" id="RHEA-COMP:9602"/>
        <dbReference type="Rhea" id="RHEA-COMP:9603"/>
        <dbReference type="ChEBI" id="CHEBI:15378"/>
        <dbReference type="ChEBI" id="CHEBI:58405"/>
        <dbReference type="ChEBI" id="CHEBI:60033"/>
        <dbReference type="ChEBI" id="CHEBI:78435"/>
        <dbReference type="EC" id="2.4.99.28"/>
    </reaction>
</comment>
<feature type="transmembrane region" description="Helical" evidence="21">
    <location>
        <begin position="269"/>
        <end position="298"/>
    </location>
</feature>
<evidence type="ECO:0000256" key="10">
    <source>
        <dbReference type="ARBA" id="ARBA00022989"/>
    </source>
</evidence>
<evidence type="ECO:0000256" key="16">
    <source>
        <dbReference type="ARBA" id="ARBA00038053"/>
    </source>
</evidence>
<protein>
    <recommendedName>
        <fullName evidence="17">Probable peptidoglycan glycosyltransferase FtsW</fullName>
        <ecNumber evidence="19">2.4.99.28</ecNumber>
    </recommendedName>
    <alternativeName>
        <fullName evidence="18">Cell division protein FtsW</fullName>
    </alternativeName>
    <alternativeName>
        <fullName evidence="15">Cell wall polymerase</fullName>
    </alternativeName>
    <alternativeName>
        <fullName evidence="14">Peptidoglycan polymerase</fullName>
    </alternativeName>
</protein>
<dbReference type="EMBL" id="CP002432">
    <property type="protein sequence ID" value="ADU65183.1"/>
    <property type="molecule type" value="Genomic_DNA"/>
</dbReference>
<dbReference type="GO" id="GO:0071555">
    <property type="term" value="P:cell wall organization"/>
    <property type="evidence" value="ECO:0007669"/>
    <property type="project" value="UniProtKB-KW"/>
</dbReference>
<gene>
    <name evidence="22" type="ordered locus">Selin_0430</name>
</gene>
<comment type="similarity">
    <text evidence="16">Belongs to the SEDS family. FtsW subfamily.</text>
</comment>
<dbReference type="GO" id="GO:0015648">
    <property type="term" value="F:lipid-linked peptidoglycan transporter activity"/>
    <property type="evidence" value="ECO:0007669"/>
    <property type="project" value="TreeGrafter"/>
</dbReference>
<evidence type="ECO:0000256" key="13">
    <source>
        <dbReference type="ARBA" id="ARBA00023316"/>
    </source>
</evidence>
<dbReference type="PROSITE" id="PS00428">
    <property type="entry name" value="FTSW_RODA_SPOVE"/>
    <property type="match status" value="1"/>
</dbReference>
<keyword evidence="13" id="KW-0961">Cell wall biogenesis/degradation</keyword>
<keyword evidence="11 21" id="KW-0472">Membrane</keyword>
<dbReference type="AlphaFoldDB" id="E6W057"/>
<dbReference type="eggNOG" id="COG0772">
    <property type="taxonomic scope" value="Bacteria"/>
</dbReference>
<evidence type="ECO:0000256" key="3">
    <source>
        <dbReference type="ARBA" id="ARBA00022475"/>
    </source>
</evidence>
<feature type="transmembrane region" description="Helical" evidence="21">
    <location>
        <begin position="194"/>
        <end position="215"/>
    </location>
</feature>
<dbReference type="GO" id="GO:0051301">
    <property type="term" value="P:cell division"/>
    <property type="evidence" value="ECO:0007669"/>
    <property type="project" value="UniProtKB-KW"/>
</dbReference>
<keyword evidence="8" id="KW-0133">Cell shape</keyword>
<feature type="transmembrane region" description="Helical" evidence="21">
    <location>
        <begin position="147"/>
        <end position="164"/>
    </location>
</feature>
<evidence type="ECO:0000256" key="19">
    <source>
        <dbReference type="ARBA" id="ARBA00044770"/>
    </source>
</evidence>
<evidence type="ECO:0000313" key="23">
    <source>
        <dbReference type="Proteomes" id="UP000002572"/>
    </source>
</evidence>
<evidence type="ECO:0000256" key="5">
    <source>
        <dbReference type="ARBA" id="ARBA00022676"/>
    </source>
</evidence>
<reference evidence="22 23" key="1">
    <citation type="submission" date="2010-12" db="EMBL/GenBank/DDBJ databases">
        <title>Complete sequence of Desulfurispirillum indicum S5.</title>
        <authorList>
            <consortium name="US DOE Joint Genome Institute"/>
            <person name="Lucas S."/>
            <person name="Copeland A."/>
            <person name="Lapidus A."/>
            <person name="Cheng J.-F."/>
            <person name="Goodwin L."/>
            <person name="Pitluck S."/>
            <person name="Chertkov O."/>
            <person name="Held B."/>
            <person name="Detter J.C."/>
            <person name="Han C."/>
            <person name="Tapia R."/>
            <person name="Land M."/>
            <person name="Hauser L."/>
            <person name="Kyrpides N."/>
            <person name="Ivanova N."/>
            <person name="Mikhailova N."/>
            <person name="Haggblom M."/>
            <person name="Rauschenbach I."/>
            <person name="Bini E."/>
            <person name="Woyke T."/>
        </authorList>
    </citation>
    <scope>NUCLEOTIDE SEQUENCE [LARGE SCALE GENOMIC DNA]</scope>
    <source>
        <strain evidence="23">ATCC BAA-1389 / DSM 22839 / S5</strain>
    </source>
</reference>
<dbReference type="InParanoid" id="E6W057"/>
<feature type="transmembrane region" description="Helical" evidence="21">
    <location>
        <begin position="57"/>
        <end position="74"/>
    </location>
</feature>
<evidence type="ECO:0000256" key="4">
    <source>
        <dbReference type="ARBA" id="ARBA00022618"/>
    </source>
</evidence>
<feature type="transmembrane region" description="Helical" evidence="21">
    <location>
        <begin position="310"/>
        <end position="332"/>
    </location>
</feature>
<name>E6W057_DESIS</name>
<evidence type="ECO:0000256" key="1">
    <source>
        <dbReference type="ARBA" id="ARBA00004651"/>
    </source>
</evidence>
<evidence type="ECO:0000256" key="20">
    <source>
        <dbReference type="ARBA" id="ARBA00049902"/>
    </source>
</evidence>
<dbReference type="PANTHER" id="PTHR30474">
    <property type="entry name" value="CELL CYCLE PROTEIN"/>
    <property type="match status" value="1"/>
</dbReference>
<feature type="transmembrane region" description="Helical" evidence="21">
    <location>
        <begin position="344"/>
        <end position="366"/>
    </location>
</feature>
<evidence type="ECO:0000256" key="6">
    <source>
        <dbReference type="ARBA" id="ARBA00022679"/>
    </source>
</evidence>
<evidence type="ECO:0000256" key="12">
    <source>
        <dbReference type="ARBA" id="ARBA00023306"/>
    </source>
</evidence>
<dbReference type="PANTHER" id="PTHR30474:SF2">
    <property type="entry name" value="PEPTIDOGLYCAN GLYCOSYLTRANSFERASE FTSW-RELATED"/>
    <property type="match status" value="1"/>
</dbReference>
<keyword evidence="9" id="KW-0573">Peptidoglycan synthesis</keyword>
<dbReference type="InterPro" id="IPR013437">
    <property type="entry name" value="FtsW"/>
</dbReference>
<feature type="transmembrane region" description="Helical" evidence="21">
    <location>
        <begin position="20"/>
        <end position="37"/>
    </location>
</feature>
<keyword evidence="3" id="KW-1003">Cell membrane</keyword>
<keyword evidence="23" id="KW-1185">Reference proteome</keyword>
<dbReference type="GO" id="GO:0005886">
    <property type="term" value="C:plasma membrane"/>
    <property type="evidence" value="ECO:0007669"/>
    <property type="project" value="UniProtKB-SubCell"/>
</dbReference>
<evidence type="ECO:0000256" key="15">
    <source>
        <dbReference type="ARBA" id="ARBA00033270"/>
    </source>
</evidence>
<evidence type="ECO:0000313" key="22">
    <source>
        <dbReference type="EMBL" id="ADU65183.1"/>
    </source>
</evidence>
<sequence>MSTMAQVASRSRLQTSHKICLLILTLCFIGAVFIYSASSITSADLYGNPAYYLKRQLVWLLIGSLVFLSAVLVDLEKMRQFAFMATIVVMVLLMLVFFQDPINGAYRWIRFGPFSLQPSELAKGVLIFYAAHKYAQCADRDEPARNALPTIVIVLMSIVLLIFMEPDRGTPAIIVVVIYSLSLLAGVRKKSMVLLLLLIIPYIYYDIFLSDGYHLRRIQAFLNPLEDPLGKGYQAMQSAIAIGSGGLWGVGLGEGAQKIFYLPESHTDFIFAVICEELGFLGGMGVVLLYAVLLLYIIKVGSEARSYFETYLTFGISYLLMVQIFFNLGVAVGALPTKGLALPLISYGGSSLVTTMLLLGLVVNVARNTERQRTHAYSH</sequence>
<accession>E6W057</accession>
<dbReference type="GO" id="GO:0008955">
    <property type="term" value="F:peptidoglycan glycosyltransferase activity"/>
    <property type="evidence" value="ECO:0007669"/>
    <property type="project" value="UniProtKB-EC"/>
</dbReference>
<feature type="transmembrane region" description="Helical" evidence="21">
    <location>
        <begin position="118"/>
        <end position="135"/>
    </location>
</feature>
<evidence type="ECO:0000256" key="17">
    <source>
        <dbReference type="ARBA" id="ARBA00041185"/>
    </source>
</evidence>
<proteinExistence type="inferred from homology"/>
<evidence type="ECO:0000256" key="9">
    <source>
        <dbReference type="ARBA" id="ARBA00022984"/>
    </source>
</evidence>
<dbReference type="HOGENOM" id="CLU_029243_0_1_0"/>
<dbReference type="Proteomes" id="UP000002572">
    <property type="component" value="Chromosome"/>
</dbReference>
<comment type="subcellular location">
    <subcellularLocation>
        <location evidence="1">Cell membrane</location>
        <topology evidence="1">Multi-pass membrane protein</topology>
    </subcellularLocation>
</comment>
<dbReference type="InterPro" id="IPR001182">
    <property type="entry name" value="FtsW/RodA"/>
</dbReference>
<keyword evidence="5" id="KW-0328">Glycosyltransferase</keyword>
<feature type="transmembrane region" description="Helical" evidence="21">
    <location>
        <begin position="170"/>
        <end position="187"/>
    </location>
</feature>
<dbReference type="STRING" id="653733.Selin_0430"/>
<organism evidence="22 23">
    <name type="scientific">Desulfurispirillum indicum (strain ATCC BAA-1389 / DSM 22839 / S5)</name>
    <dbReference type="NCBI Taxonomy" id="653733"/>
    <lineage>
        <taxon>Bacteria</taxon>
        <taxon>Pseudomonadati</taxon>
        <taxon>Chrysiogenota</taxon>
        <taxon>Chrysiogenia</taxon>
        <taxon>Chrysiogenales</taxon>
        <taxon>Chrysiogenaceae</taxon>
        <taxon>Desulfurispirillum</taxon>
    </lineage>
</organism>
<evidence type="ECO:0000256" key="14">
    <source>
        <dbReference type="ARBA" id="ARBA00032370"/>
    </source>
</evidence>
<dbReference type="GO" id="GO:0009252">
    <property type="term" value="P:peptidoglycan biosynthetic process"/>
    <property type="evidence" value="ECO:0007669"/>
    <property type="project" value="UniProtKB-KW"/>
</dbReference>
<dbReference type="KEGG" id="din:Selin_0430"/>
<dbReference type="GO" id="GO:0008360">
    <property type="term" value="P:regulation of cell shape"/>
    <property type="evidence" value="ECO:0007669"/>
    <property type="project" value="UniProtKB-KW"/>
</dbReference>
<keyword evidence="10 21" id="KW-1133">Transmembrane helix</keyword>
<dbReference type="Pfam" id="PF01098">
    <property type="entry name" value="FTSW_RODA_SPOVE"/>
    <property type="match status" value="1"/>
</dbReference>
<keyword evidence="4" id="KW-0132">Cell division</keyword>